<dbReference type="Pfam" id="PF13860">
    <property type="entry name" value="FlgD_ig"/>
    <property type="match status" value="1"/>
</dbReference>
<feature type="chain" id="PRO_5009528538" description="FlgD/Vpr Ig-like domain-containing protein" evidence="1">
    <location>
        <begin position="26"/>
        <end position="358"/>
    </location>
</feature>
<feature type="domain" description="FlgD/Vpr Ig-like" evidence="2">
    <location>
        <begin position="294"/>
        <end position="344"/>
    </location>
</feature>
<evidence type="ECO:0000313" key="3">
    <source>
        <dbReference type="EMBL" id="OGK03128.1"/>
    </source>
</evidence>
<gene>
    <name evidence="3" type="ORF">A2519_06960</name>
</gene>
<accession>A0A1F7F971</accession>
<dbReference type="NCBIfam" id="TIGR04183">
    <property type="entry name" value="Por_Secre_tail"/>
    <property type="match status" value="1"/>
</dbReference>
<dbReference type="Gene3D" id="2.60.40.4070">
    <property type="match status" value="1"/>
</dbReference>
<protein>
    <recommendedName>
        <fullName evidence="2">FlgD/Vpr Ig-like domain-containing protein</fullName>
    </recommendedName>
</protein>
<evidence type="ECO:0000259" key="2">
    <source>
        <dbReference type="Pfam" id="PF13860"/>
    </source>
</evidence>
<name>A0A1F7F971_UNCRA</name>
<dbReference type="EMBL" id="MFYX01000097">
    <property type="protein sequence ID" value="OGK03128.1"/>
    <property type="molecule type" value="Genomic_DNA"/>
</dbReference>
<feature type="signal peptide" evidence="1">
    <location>
        <begin position="1"/>
        <end position="25"/>
    </location>
</feature>
<dbReference type="Proteomes" id="UP000179243">
    <property type="component" value="Unassembled WGS sequence"/>
</dbReference>
<sequence>MSSTRQTISLILTALLMSLTTVGNADGYVVIDTIYTPKGTPVLLHYSGPEYNDSTMAALNALFQELYPNATLLSDASMLYICHSFAWNMSEGGPIGNNSDAAYITDGSYVEKGYSGWTEKVSYGNDHSAIQTTEWGIVDSKWNTDPLFRHAIDYCPYDPVNLSFYVHYGRTVRNMTFNIGYQYDRRVASNGDMPMDSSIVDSGAKVDFLAGGTITISPPFHIENGATVSIRIRDEGLGKPIAFNNKSDGLLDSLSAENSYPSEYAISNYPNPFNPATTLKYQLPVIPKSNNTYNVSIIVFNIRGVVIKRCERPNQPAGTYTESWDGKDGRGNYVPGGIYFYRVRTNYFTKTIQIVFLR</sequence>
<evidence type="ECO:0000313" key="4">
    <source>
        <dbReference type="Proteomes" id="UP000179243"/>
    </source>
</evidence>
<dbReference type="AlphaFoldDB" id="A0A1F7F971"/>
<comment type="caution">
    <text evidence="3">The sequence shown here is derived from an EMBL/GenBank/DDBJ whole genome shotgun (WGS) entry which is preliminary data.</text>
</comment>
<organism evidence="3 4">
    <name type="scientific">Candidatus Raymondbacteria bacterium RIFOXYD12_FULL_49_13</name>
    <dbReference type="NCBI Taxonomy" id="1817890"/>
    <lineage>
        <taxon>Bacteria</taxon>
        <taxon>Raymondiibacteriota</taxon>
    </lineage>
</organism>
<dbReference type="InterPro" id="IPR025965">
    <property type="entry name" value="FlgD/Vpr_Ig-like"/>
</dbReference>
<keyword evidence="1" id="KW-0732">Signal</keyword>
<proteinExistence type="predicted"/>
<reference evidence="3 4" key="1">
    <citation type="journal article" date="2016" name="Nat. Commun.">
        <title>Thousands of microbial genomes shed light on interconnected biogeochemical processes in an aquifer system.</title>
        <authorList>
            <person name="Anantharaman K."/>
            <person name="Brown C.T."/>
            <person name="Hug L.A."/>
            <person name="Sharon I."/>
            <person name="Castelle C.J."/>
            <person name="Probst A.J."/>
            <person name="Thomas B.C."/>
            <person name="Singh A."/>
            <person name="Wilkins M.J."/>
            <person name="Karaoz U."/>
            <person name="Brodie E.L."/>
            <person name="Williams K.H."/>
            <person name="Hubbard S.S."/>
            <person name="Banfield J.F."/>
        </authorList>
    </citation>
    <scope>NUCLEOTIDE SEQUENCE [LARGE SCALE GENOMIC DNA]</scope>
</reference>
<dbReference type="InterPro" id="IPR026444">
    <property type="entry name" value="Secre_tail"/>
</dbReference>
<evidence type="ECO:0000256" key="1">
    <source>
        <dbReference type="SAM" id="SignalP"/>
    </source>
</evidence>